<feature type="domain" description="Transcription regulator PadR C-terminal" evidence="2">
    <location>
        <begin position="93"/>
        <end position="176"/>
    </location>
</feature>
<protein>
    <submittedName>
        <fullName evidence="3">PadR family transcriptional regulator</fullName>
    </submittedName>
</protein>
<evidence type="ECO:0000259" key="1">
    <source>
        <dbReference type="Pfam" id="PF03551"/>
    </source>
</evidence>
<accession>A0ABR8CIE3</accession>
<dbReference type="PANTHER" id="PTHR43252:SF4">
    <property type="entry name" value="TRANSCRIPTIONAL REGULATORY PROTEIN"/>
    <property type="match status" value="1"/>
</dbReference>
<dbReference type="Pfam" id="PF03551">
    <property type="entry name" value="PadR"/>
    <property type="match status" value="1"/>
</dbReference>
<evidence type="ECO:0000313" key="4">
    <source>
        <dbReference type="Proteomes" id="UP000618445"/>
    </source>
</evidence>
<dbReference type="InterPro" id="IPR036390">
    <property type="entry name" value="WH_DNA-bd_sf"/>
</dbReference>
<evidence type="ECO:0000259" key="2">
    <source>
        <dbReference type="Pfam" id="PF10400"/>
    </source>
</evidence>
<dbReference type="Proteomes" id="UP000618445">
    <property type="component" value="Unassembled WGS sequence"/>
</dbReference>
<dbReference type="Gene3D" id="1.10.10.10">
    <property type="entry name" value="Winged helix-like DNA-binding domain superfamily/Winged helix DNA-binding domain"/>
    <property type="match status" value="1"/>
</dbReference>
<feature type="domain" description="Transcription regulator PadR N-terminal" evidence="1">
    <location>
        <begin position="7"/>
        <end position="81"/>
    </location>
</feature>
<dbReference type="InterPro" id="IPR036388">
    <property type="entry name" value="WH-like_DNA-bd_sf"/>
</dbReference>
<dbReference type="InterPro" id="IPR018309">
    <property type="entry name" value="Tscrpt_reg_PadR_C"/>
</dbReference>
<dbReference type="PANTHER" id="PTHR43252">
    <property type="entry name" value="TRANSCRIPTIONAL REGULATOR YQJI"/>
    <property type="match status" value="1"/>
</dbReference>
<dbReference type="Gene3D" id="6.10.140.190">
    <property type="match status" value="1"/>
</dbReference>
<name>A0ABR8CIE3_9CYAN</name>
<sequence length="185" mass="21329">MALKHTILAFLSRQSLSGYEVAKEFAEGFGSCFWKASQQQIYAELAKLEKQGSVTYEAIPQAGRLDKKIYSITEQGLNELTDWLVQPTEPTAMREDLGVMGLAAHLIPHQVTMREIERRRQLHANMALHVRKMDEHFAQNLESLELKDLYMHLIIRRAIRYQEDWVGWCDEVLEAIAKSVKNSQI</sequence>
<gene>
    <name evidence="3" type="ORF">H6G05_23505</name>
</gene>
<organism evidence="3 4">
    <name type="scientific">Phormidium tenue FACHB-1050</name>
    <dbReference type="NCBI Taxonomy" id="2692857"/>
    <lineage>
        <taxon>Bacteria</taxon>
        <taxon>Bacillati</taxon>
        <taxon>Cyanobacteriota</taxon>
        <taxon>Cyanophyceae</taxon>
        <taxon>Oscillatoriophycideae</taxon>
        <taxon>Oscillatoriales</taxon>
        <taxon>Oscillatoriaceae</taxon>
        <taxon>Phormidium</taxon>
    </lineage>
</organism>
<dbReference type="SUPFAM" id="SSF46785">
    <property type="entry name" value="Winged helix' DNA-binding domain"/>
    <property type="match status" value="1"/>
</dbReference>
<dbReference type="Pfam" id="PF10400">
    <property type="entry name" value="Vir_act_alpha_C"/>
    <property type="match status" value="1"/>
</dbReference>
<proteinExistence type="predicted"/>
<comment type="caution">
    <text evidence="3">The sequence shown here is derived from an EMBL/GenBank/DDBJ whole genome shotgun (WGS) entry which is preliminary data.</text>
</comment>
<dbReference type="RefSeq" id="WP_190582165.1">
    <property type="nucleotide sequence ID" value="NZ_JACJQY010000065.1"/>
</dbReference>
<evidence type="ECO:0000313" key="3">
    <source>
        <dbReference type="EMBL" id="MBD2319792.1"/>
    </source>
</evidence>
<dbReference type="EMBL" id="JACJQY010000065">
    <property type="protein sequence ID" value="MBD2319792.1"/>
    <property type="molecule type" value="Genomic_DNA"/>
</dbReference>
<keyword evidence="4" id="KW-1185">Reference proteome</keyword>
<reference evidence="3 4" key="1">
    <citation type="journal article" date="2020" name="ISME J.">
        <title>Comparative genomics reveals insights into cyanobacterial evolution and habitat adaptation.</title>
        <authorList>
            <person name="Chen M.Y."/>
            <person name="Teng W.K."/>
            <person name="Zhao L."/>
            <person name="Hu C.X."/>
            <person name="Zhou Y.K."/>
            <person name="Han B.P."/>
            <person name="Song L.R."/>
            <person name="Shu W.S."/>
        </authorList>
    </citation>
    <scope>NUCLEOTIDE SEQUENCE [LARGE SCALE GENOMIC DNA]</scope>
    <source>
        <strain evidence="3 4">FACHB-1050</strain>
    </source>
</reference>
<dbReference type="InterPro" id="IPR005149">
    <property type="entry name" value="Tscrpt_reg_PadR_N"/>
</dbReference>